<dbReference type="OrthoDB" id="4335420at2"/>
<gene>
    <name evidence="2" type="ORF">B1H18_16360</name>
</gene>
<feature type="transmembrane region" description="Helical" evidence="1">
    <location>
        <begin position="69"/>
        <end position="90"/>
    </location>
</feature>
<keyword evidence="3" id="KW-1185">Reference proteome</keyword>
<organism evidence="2 3">
    <name type="scientific">Streptomyces tsukubensis</name>
    <dbReference type="NCBI Taxonomy" id="83656"/>
    <lineage>
        <taxon>Bacteria</taxon>
        <taxon>Bacillati</taxon>
        <taxon>Actinomycetota</taxon>
        <taxon>Actinomycetes</taxon>
        <taxon>Kitasatosporales</taxon>
        <taxon>Streptomycetaceae</taxon>
        <taxon>Streptomyces</taxon>
    </lineage>
</organism>
<comment type="caution">
    <text evidence="2">The sequence shown here is derived from an EMBL/GenBank/DDBJ whole genome shotgun (WGS) entry which is preliminary data.</text>
</comment>
<keyword evidence="1" id="KW-1133">Transmembrane helix</keyword>
<dbReference type="Proteomes" id="UP000190539">
    <property type="component" value="Unassembled WGS sequence"/>
</dbReference>
<name>A0A1V4A8N8_9ACTN</name>
<proteinExistence type="predicted"/>
<keyword evidence="1" id="KW-0472">Membrane</keyword>
<evidence type="ECO:0000313" key="2">
    <source>
        <dbReference type="EMBL" id="OON78368.1"/>
    </source>
</evidence>
<dbReference type="AlphaFoldDB" id="A0A1V4A8N8"/>
<dbReference type="EMBL" id="MVFC01000012">
    <property type="protein sequence ID" value="OON78368.1"/>
    <property type="molecule type" value="Genomic_DNA"/>
</dbReference>
<reference evidence="2 3" key="1">
    <citation type="submission" date="2017-02" db="EMBL/GenBank/DDBJ databases">
        <title>Draft Genome Sequence of Streptomyces tsukubaensis F601, a Producer of the immunosuppressant tacrolimus FK506.</title>
        <authorList>
            <person name="Zong G."/>
            <person name="Zhong C."/>
            <person name="Fu J."/>
            <person name="Qin R."/>
            <person name="Cao G."/>
        </authorList>
    </citation>
    <scope>NUCLEOTIDE SEQUENCE [LARGE SCALE GENOMIC DNA]</scope>
    <source>
        <strain evidence="2 3">F601</strain>
    </source>
</reference>
<keyword evidence="1" id="KW-0812">Transmembrane</keyword>
<accession>A0A1V4A8N8</accession>
<dbReference type="RefSeq" id="WP_077968868.1">
    <property type="nucleotide sequence ID" value="NZ_CP045178.1"/>
</dbReference>
<sequence>MKGSRTGVNRALLGLLGAAAVALGGWTAASGLAERQGRGTELPGWWRTPDARTRAGDGGALERLRDHPWWTPVTVTALALILLALVWWLLTQTRRGGGPSTVALARPGTRLRTGALADAVRADTERLPEVARARARVWGQGPYPLRLRVRVTVVLKPHASPAAVLDRLTHGVLERAAGASGADRFDAEVRFRLRRHRERRTR</sequence>
<evidence type="ECO:0000256" key="1">
    <source>
        <dbReference type="SAM" id="Phobius"/>
    </source>
</evidence>
<evidence type="ECO:0008006" key="4">
    <source>
        <dbReference type="Google" id="ProtNLM"/>
    </source>
</evidence>
<evidence type="ECO:0000313" key="3">
    <source>
        <dbReference type="Proteomes" id="UP000190539"/>
    </source>
</evidence>
<protein>
    <recommendedName>
        <fullName evidence="4">Alkaline shock response membrane anchor protein AmaP</fullName>
    </recommendedName>
</protein>